<dbReference type="SUPFAM" id="SSF51055">
    <property type="entry name" value="Carbohydrate binding domain"/>
    <property type="match status" value="1"/>
</dbReference>
<feature type="chain" id="PRO_5040982769" description="Chitin-binding type-3 domain-containing protein" evidence="1">
    <location>
        <begin position="29"/>
        <end position="99"/>
    </location>
</feature>
<sequence>MKIRKLAVVALATTLTAGVLTGTAPATASTGRQATSAAGAATNAALPPIMWRPYQYYDYDEVVLSSLYIRYRCLLPHYALPEWDPDTTPALWQRISLTP</sequence>
<reference evidence="2" key="1">
    <citation type="journal article" date="2014" name="Int. J. Syst. Evol. Microbiol.">
        <title>Complete genome sequence of Corynebacterium casei LMG S-19264T (=DSM 44701T), isolated from a smear-ripened cheese.</title>
        <authorList>
            <consortium name="US DOE Joint Genome Institute (JGI-PGF)"/>
            <person name="Walter F."/>
            <person name="Albersmeier A."/>
            <person name="Kalinowski J."/>
            <person name="Ruckert C."/>
        </authorList>
    </citation>
    <scope>NUCLEOTIDE SEQUENCE</scope>
    <source>
        <strain evidence="2">VKM Ac-2007</strain>
    </source>
</reference>
<evidence type="ECO:0000313" key="3">
    <source>
        <dbReference type="Proteomes" id="UP001143474"/>
    </source>
</evidence>
<dbReference type="Proteomes" id="UP001143474">
    <property type="component" value="Unassembled WGS sequence"/>
</dbReference>
<dbReference type="InterPro" id="IPR036573">
    <property type="entry name" value="CBM_sf_5/12"/>
</dbReference>
<keyword evidence="3" id="KW-1185">Reference proteome</keyword>
<dbReference type="GO" id="GO:0030246">
    <property type="term" value="F:carbohydrate binding"/>
    <property type="evidence" value="ECO:0007669"/>
    <property type="project" value="InterPro"/>
</dbReference>
<evidence type="ECO:0008006" key="4">
    <source>
        <dbReference type="Google" id="ProtNLM"/>
    </source>
</evidence>
<dbReference type="RefSeq" id="WP_271222976.1">
    <property type="nucleotide sequence ID" value="NZ_BAAAVD010000031.1"/>
</dbReference>
<organism evidence="2 3">
    <name type="scientific">Streptosporangium carneum</name>
    <dbReference type="NCBI Taxonomy" id="47481"/>
    <lineage>
        <taxon>Bacteria</taxon>
        <taxon>Bacillati</taxon>
        <taxon>Actinomycetota</taxon>
        <taxon>Actinomycetes</taxon>
        <taxon>Streptosporangiales</taxon>
        <taxon>Streptosporangiaceae</taxon>
        <taxon>Streptosporangium</taxon>
    </lineage>
</organism>
<dbReference type="GO" id="GO:0005975">
    <property type="term" value="P:carbohydrate metabolic process"/>
    <property type="evidence" value="ECO:0007669"/>
    <property type="project" value="InterPro"/>
</dbReference>
<dbReference type="EMBL" id="BSEV01000036">
    <property type="protein sequence ID" value="GLK14744.1"/>
    <property type="molecule type" value="Genomic_DNA"/>
</dbReference>
<protein>
    <recommendedName>
        <fullName evidence="4">Chitin-binding type-3 domain-containing protein</fullName>
    </recommendedName>
</protein>
<name>A0A9W6IBN9_9ACTN</name>
<reference evidence="2" key="2">
    <citation type="submission" date="2023-01" db="EMBL/GenBank/DDBJ databases">
        <authorList>
            <person name="Sun Q."/>
            <person name="Evtushenko L."/>
        </authorList>
    </citation>
    <scope>NUCLEOTIDE SEQUENCE</scope>
    <source>
        <strain evidence="2">VKM Ac-2007</strain>
    </source>
</reference>
<proteinExistence type="predicted"/>
<comment type="caution">
    <text evidence="2">The sequence shown here is derived from an EMBL/GenBank/DDBJ whole genome shotgun (WGS) entry which is preliminary data.</text>
</comment>
<accession>A0A9W6IBN9</accession>
<evidence type="ECO:0000256" key="1">
    <source>
        <dbReference type="SAM" id="SignalP"/>
    </source>
</evidence>
<dbReference type="GO" id="GO:0004553">
    <property type="term" value="F:hydrolase activity, hydrolyzing O-glycosyl compounds"/>
    <property type="evidence" value="ECO:0007669"/>
    <property type="project" value="InterPro"/>
</dbReference>
<dbReference type="GO" id="GO:0005576">
    <property type="term" value="C:extracellular region"/>
    <property type="evidence" value="ECO:0007669"/>
    <property type="project" value="InterPro"/>
</dbReference>
<feature type="signal peptide" evidence="1">
    <location>
        <begin position="1"/>
        <end position="28"/>
    </location>
</feature>
<dbReference type="AlphaFoldDB" id="A0A9W6IBN9"/>
<evidence type="ECO:0000313" key="2">
    <source>
        <dbReference type="EMBL" id="GLK14744.1"/>
    </source>
</evidence>
<dbReference type="Gene3D" id="2.10.10.20">
    <property type="entry name" value="Carbohydrate-binding module superfamily 5/12"/>
    <property type="match status" value="1"/>
</dbReference>
<keyword evidence="1" id="KW-0732">Signal</keyword>
<gene>
    <name evidence="2" type="ORF">GCM10017600_81560</name>
</gene>